<name>A0ACA9S5U5_9GLOM</name>
<feature type="non-terminal residue" evidence="1">
    <location>
        <position position="62"/>
    </location>
</feature>
<gene>
    <name evidence="1" type="ORF">RPERSI_LOCUS26919</name>
</gene>
<dbReference type="EMBL" id="CAJVQC010093440">
    <property type="protein sequence ID" value="CAG8827200.1"/>
    <property type="molecule type" value="Genomic_DNA"/>
</dbReference>
<dbReference type="Proteomes" id="UP000789920">
    <property type="component" value="Unassembled WGS sequence"/>
</dbReference>
<reference evidence="1" key="1">
    <citation type="submission" date="2021-06" db="EMBL/GenBank/DDBJ databases">
        <authorList>
            <person name="Kallberg Y."/>
            <person name="Tangrot J."/>
            <person name="Rosling A."/>
        </authorList>
    </citation>
    <scope>NUCLEOTIDE SEQUENCE</scope>
    <source>
        <strain evidence="1">MA461A</strain>
    </source>
</reference>
<sequence>NSIDMDSEKQLYKEVAQFLVDRISKADHFLWTYHKYKQLNNLYHNCGGTIRINIDQLNNLVV</sequence>
<evidence type="ECO:0000313" key="1">
    <source>
        <dbReference type="EMBL" id="CAG8827200.1"/>
    </source>
</evidence>
<evidence type="ECO:0000313" key="2">
    <source>
        <dbReference type="Proteomes" id="UP000789920"/>
    </source>
</evidence>
<accession>A0ACA9S5U5</accession>
<keyword evidence="2" id="KW-1185">Reference proteome</keyword>
<comment type="caution">
    <text evidence="1">The sequence shown here is derived from an EMBL/GenBank/DDBJ whole genome shotgun (WGS) entry which is preliminary data.</text>
</comment>
<feature type="non-terminal residue" evidence="1">
    <location>
        <position position="1"/>
    </location>
</feature>
<proteinExistence type="predicted"/>
<protein>
    <submittedName>
        <fullName evidence="1">25128_t:CDS:1</fullName>
    </submittedName>
</protein>
<organism evidence="1 2">
    <name type="scientific">Racocetra persica</name>
    <dbReference type="NCBI Taxonomy" id="160502"/>
    <lineage>
        <taxon>Eukaryota</taxon>
        <taxon>Fungi</taxon>
        <taxon>Fungi incertae sedis</taxon>
        <taxon>Mucoromycota</taxon>
        <taxon>Glomeromycotina</taxon>
        <taxon>Glomeromycetes</taxon>
        <taxon>Diversisporales</taxon>
        <taxon>Gigasporaceae</taxon>
        <taxon>Racocetra</taxon>
    </lineage>
</organism>